<evidence type="ECO:0000256" key="2">
    <source>
        <dbReference type="ARBA" id="ARBA00022723"/>
    </source>
</evidence>
<dbReference type="AlphaFoldDB" id="A0A420IQZ2"/>
<keyword evidence="1" id="KW-0819">tRNA processing</keyword>
<comment type="caution">
    <text evidence="5">The sequence shown here is derived from an EMBL/GenBank/DDBJ whole genome shotgun (WGS) entry which is preliminary data.</text>
</comment>
<dbReference type="PANTHER" id="PTHR14742">
    <property type="entry name" value="RIBONUCLEASE P SUBUNIT P21"/>
    <property type="match status" value="1"/>
</dbReference>
<sequence>MSKSKNSCKRPKTIPNKALYSRISFLYQAAVYLATTQQNNLKDTEPAVEEEENKDIVINENDRSLITDVSNKTQTSPVYMAGSRRLISDLRNVSLKAQIRMSPSLKHSICKTCSTLLIDGSNCTNEIENKSKYGRKSWADILVRKCRICGTVKRYPLTAPRQKRRTLRLDVESVSATEKGKTDKQDVIIS</sequence>
<comment type="similarity">
    <text evidence="4">Belongs to the eukaryotic/archaeal RNase P protein component 4 family.</text>
</comment>
<keyword evidence="3" id="KW-0862">Zinc</keyword>
<evidence type="ECO:0000313" key="6">
    <source>
        <dbReference type="Proteomes" id="UP000283383"/>
    </source>
</evidence>
<gene>
    <name evidence="5" type="ORF">GcM3_075024</name>
</gene>
<dbReference type="GO" id="GO:0008033">
    <property type="term" value="P:tRNA processing"/>
    <property type="evidence" value="ECO:0007669"/>
    <property type="project" value="UniProtKB-KW"/>
</dbReference>
<dbReference type="PANTHER" id="PTHR14742:SF0">
    <property type="entry name" value="RIBONUCLEASE P PROTEIN SUBUNIT P21"/>
    <property type="match status" value="1"/>
</dbReference>
<reference evidence="5 6" key="1">
    <citation type="journal article" date="2018" name="BMC Genomics">
        <title>Comparative genome analyses reveal sequence features reflecting distinct modes of host-adaptation between dicot and monocot powdery mildew.</title>
        <authorList>
            <person name="Wu Y."/>
            <person name="Ma X."/>
            <person name="Pan Z."/>
            <person name="Kale S.D."/>
            <person name="Song Y."/>
            <person name="King H."/>
            <person name="Zhang Q."/>
            <person name="Presley C."/>
            <person name="Deng X."/>
            <person name="Wei C.I."/>
            <person name="Xiao S."/>
        </authorList>
    </citation>
    <scope>NUCLEOTIDE SEQUENCE [LARGE SCALE GENOMIC DNA]</scope>
    <source>
        <strain evidence="5">UMSG3</strain>
    </source>
</reference>
<keyword evidence="2" id="KW-0479">Metal-binding</keyword>
<dbReference type="GO" id="GO:0005655">
    <property type="term" value="C:nucleolar ribonuclease P complex"/>
    <property type="evidence" value="ECO:0007669"/>
    <property type="project" value="TreeGrafter"/>
</dbReference>
<evidence type="ECO:0000256" key="1">
    <source>
        <dbReference type="ARBA" id="ARBA00022694"/>
    </source>
</evidence>
<dbReference type="Pfam" id="PF04032">
    <property type="entry name" value="Rpr2"/>
    <property type="match status" value="1"/>
</dbReference>
<name>A0A420IQZ2_9PEZI</name>
<keyword evidence="6" id="KW-1185">Reference proteome</keyword>
<proteinExistence type="inferred from homology"/>
<evidence type="ECO:0000256" key="3">
    <source>
        <dbReference type="ARBA" id="ARBA00022833"/>
    </source>
</evidence>
<organism evidence="5 6">
    <name type="scientific">Golovinomyces cichoracearum</name>
    <dbReference type="NCBI Taxonomy" id="62708"/>
    <lineage>
        <taxon>Eukaryota</taxon>
        <taxon>Fungi</taxon>
        <taxon>Dikarya</taxon>
        <taxon>Ascomycota</taxon>
        <taxon>Pezizomycotina</taxon>
        <taxon>Leotiomycetes</taxon>
        <taxon>Erysiphales</taxon>
        <taxon>Erysiphaceae</taxon>
        <taxon>Golovinomyces</taxon>
    </lineage>
</organism>
<evidence type="ECO:0000256" key="4">
    <source>
        <dbReference type="ARBA" id="ARBA00038402"/>
    </source>
</evidence>
<dbReference type="Proteomes" id="UP000283383">
    <property type="component" value="Unassembled WGS sequence"/>
</dbReference>
<dbReference type="InterPro" id="IPR007175">
    <property type="entry name" value="Rpr2/Snm1/Rpp21"/>
</dbReference>
<dbReference type="STRING" id="62708.A0A420IQZ2"/>
<protein>
    <submittedName>
        <fullName evidence="5">Uncharacterized protein</fullName>
    </submittedName>
</protein>
<accession>A0A420IQZ2</accession>
<dbReference type="Gene3D" id="6.20.50.20">
    <property type="match status" value="1"/>
</dbReference>
<evidence type="ECO:0000313" key="5">
    <source>
        <dbReference type="EMBL" id="RKF76927.1"/>
    </source>
</evidence>
<dbReference type="GO" id="GO:0046872">
    <property type="term" value="F:metal ion binding"/>
    <property type="evidence" value="ECO:0007669"/>
    <property type="project" value="UniProtKB-KW"/>
</dbReference>
<dbReference type="EMBL" id="MCBQ01007583">
    <property type="protein sequence ID" value="RKF76927.1"/>
    <property type="molecule type" value="Genomic_DNA"/>
</dbReference>